<dbReference type="EMBL" id="SMTK01000002">
    <property type="protein sequence ID" value="TDK26404.1"/>
    <property type="molecule type" value="Genomic_DNA"/>
</dbReference>
<dbReference type="AlphaFoldDB" id="A0A4R5TYS6"/>
<keyword evidence="2" id="KW-1185">Reference proteome</keyword>
<evidence type="ECO:0000313" key="2">
    <source>
        <dbReference type="Proteomes" id="UP000295411"/>
    </source>
</evidence>
<evidence type="ECO:0000313" key="1">
    <source>
        <dbReference type="EMBL" id="TDK26404.1"/>
    </source>
</evidence>
<dbReference type="RefSeq" id="WP_133402767.1">
    <property type="nucleotide sequence ID" value="NZ_SMTK01000002.1"/>
</dbReference>
<name>A0A4R5TYS6_9MICC</name>
<reference evidence="1 2" key="1">
    <citation type="submission" date="2019-03" db="EMBL/GenBank/DDBJ databases">
        <title>Arthrobacter sp. nov., an bacterium isolated from biocrust in Mu Us Desert.</title>
        <authorList>
            <person name="Lixiong L."/>
        </authorList>
    </citation>
    <scope>NUCLEOTIDE SEQUENCE [LARGE SCALE GENOMIC DNA]</scope>
    <source>
        <strain evidence="1 2">SLN-3</strain>
    </source>
</reference>
<protein>
    <submittedName>
        <fullName evidence="1">DUF1684 domain-containing protein</fullName>
    </submittedName>
</protein>
<dbReference type="PANTHER" id="PTHR41913">
    <property type="entry name" value="DUF1684 DOMAIN-CONTAINING PROTEIN"/>
    <property type="match status" value="1"/>
</dbReference>
<dbReference type="Pfam" id="PF07920">
    <property type="entry name" value="DUF1684"/>
    <property type="match status" value="1"/>
</dbReference>
<dbReference type="PANTHER" id="PTHR41913:SF1">
    <property type="entry name" value="DUF1684 DOMAIN-CONTAINING PROTEIN"/>
    <property type="match status" value="1"/>
</dbReference>
<comment type="caution">
    <text evidence="1">The sequence shown here is derived from an EMBL/GenBank/DDBJ whole genome shotgun (WGS) entry which is preliminary data.</text>
</comment>
<organism evidence="1 2">
    <name type="scientific">Arthrobacter crusticola</name>
    <dbReference type="NCBI Taxonomy" id="2547960"/>
    <lineage>
        <taxon>Bacteria</taxon>
        <taxon>Bacillati</taxon>
        <taxon>Actinomycetota</taxon>
        <taxon>Actinomycetes</taxon>
        <taxon>Micrococcales</taxon>
        <taxon>Micrococcaceae</taxon>
        <taxon>Arthrobacter</taxon>
    </lineage>
</organism>
<proteinExistence type="predicted"/>
<dbReference type="Proteomes" id="UP000295411">
    <property type="component" value="Unassembled WGS sequence"/>
</dbReference>
<dbReference type="InterPro" id="IPR012467">
    <property type="entry name" value="DUF1684"/>
</dbReference>
<sequence>MSTPENAQLERWLRFRNSRNTALAKEHGWLTLTSLQWLPAEPSPLELVPGLWSTDGTKAVLTAAAADGLTLVETGEPVEGTLTASLANEESLMWVAFGGEDGRRVVVELAVRGDRYAIRTRDSRSPVFTEFEGVPTFDYRPELAVLARFERYPEPVDVPIGTANPLVDGVHRSAGELVFRLPGIDHEYRLQAEEGKLGALTVTFHDKTNGETTDDWRKVETGRPRPDGTVVLDFNRAINYPSAFTPYGTCAMPVRNNSLDVEIEAGEKAFDIQPAG</sequence>
<accession>A0A4R5TYS6</accession>
<dbReference type="OrthoDB" id="5493262at2"/>
<gene>
    <name evidence="1" type="ORF">E2F48_04165</name>
</gene>